<comment type="caution">
    <text evidence="1">The sequence shown here is derived from an EMBL/GenBank/DDBJ whole genome shotgun (WGS) entry which is preliminary data.</text>
</comment>
<evidence type="ECO:0000313" key="2">
    <source>
        <dbReference type="Proteomes" id="UP000828048"/>
    </source>
</evidence>
<evidence type="ECO:0000313" key="1">
    <source>
        <dbReference type="EMBL" id="KAH7845626.1"/>
    </source>
</evidence>
<dbReference type="Proteomes" id="UP000828048">
    <property type="component" value="Chromosome 5"/>
</dbReference>
<gene>
    <name evidence="1" type="ORF">Vadar_004139</name>
</gene>
<protein>
    <submittedName>
        <fullName evidence="1">Uncharacterized protein</fullName>
    </submittedName>
</protein>
<accession>A0ACB7XWK6</accession>
<organism evidence="1 2">
    <name type="scientific">Vaccinium darrowii</name>
    <dbReference type="NCBI Taxonomy" id="229202"/>
    <lineage>
        <taxon>Eukaryota</taxon>
        <taxon>Viridiplantae</taxon>
        <taxon>Streptophyta</taxon>
        <taxon>Embryophyta</taxon>
        <taxon>Tracheophyta</taxon>
        <taxon>Spermatophyta</taxon>
        <taxon>Magnoliopsida</taxon>
        <taxon>eudicotyledons</taxon>
        <taxon>Gunneridae</taxon>
        <taxon>Pentapetalae</taxon>
        <taxon>asterids</taxon>
        <taxon>Ericales</taxon>
        <taxon>Ericaceae</taxon>
        <taxon>Vaccinioideae</taxon>
        <taxon>Vaccinieae</taxon>
        <taxon>Vaccinium</taxon>
    </lineage>
</organism>
<keyword evidence="2" id="KW-1185">Reference proteome</keyword>
<name>A0ACB7XWK6_9ERIC</name>
<reference evidence="1 2" key="1">
    <citation type="journal article" date="2021" name="Hortic Res">
        <title>High-quality reference genome and annotation aids understanding of berry development for evergreen blueberry (Vaccinium darrowii).</title>
        <authorList>
            <person name="Yu J."/>
            <person name="Hulse-Kemp A.M."/>
            <person name="Babiker E."/>
            <person name="Staton M."/>
        </authorList>
    </citation>
    <scope>NUCLEOTIDE SEQUENCE [LARGE SCALE GENOMIC DNA]</scope>
    <source>
        <strain evidence="2">cv. NJ 8807/NJ 8810</strain>
        <tissue evidence="1">Young leaf</tissue>
    </source>
</reference>
<proteinExistence type="predicted"/>
<sequence>MSTETQNSDSFSSSPSSPGGSTHSLANSVSTQPNKPPNPPKKTKRSRDTSSKHPVYRGVRMRNWGKWVSEIREPRKKSRIWLGTFPTPEMAARAHDVAAVAIKGNSAVLNFPELAGSLPRPVSKSPRDVQAAAAKAAAMEEFDSPPPPLPPSQISDELCEIVELPNLGTEYDEPAELNRDFVCVEYSVEEGWLYPPPPSCHFSDQMAAPESGIPSSSVDSLFWDYC</sequence>
<dbReference type="EMBL" id="CM037155">
    <property type="protein sequence ID" value="KAH7845626.1"/>
    <property type="molecule type" value="Genomic_DNA"/>
</dbReference>